<feature type="compositionally biased region" description="Low complexity" evidence="1">
    <location>
        <begin position="131"/>
        <end position="145"/>
    </location>
</feature>
<dbReference type="EMBL" id="JH795875">
    <property type="protein sequence ID" value="EJT97892.1"/>
    <property type="molecule type" value="Genomic_DNA"/>
</dbReference>
<feature type="region of interest" description="Disordered" evidence="1">
    <location>
        <begin position="130"/>
        <end position="163"/>
    </location>
</feature>
<feature type="compositionally biased region" description="Polar residues" evidence="1">
    <location>
        <begin position="27"/>
        <end position="40"/>
    </location>
</feature>
<protein>
    <submittedName>
        <fullName evidence="2">Uncharacterized protein</fullName>
    </submittedName>
</protein>
<dbReference type="RefSeq" id="XP_040624790.1">
    <property type="nucleotide sequence ID" value="XM_040771359.1"/>
</dbReference>
<evidence type="ECO:0000313" key="2">
    <source>
        <dbReference type="EMBL" id="EJT97892.1"/>
    </source>
</evidence>
<evidence type="ECO:0000256" key="1">
    <source>
        <dbReference type="SAM" id="MobiDB-lite"/>
    </source>
</evidence>
<gene>
    <name evidence="2" type="ORF">DACRYDRAFT_18419</name>
</gene>
<accession>M5G2A0</accession>
<dbReference type="AlphaFoldDB" id="M5G2A0"/>
<feature type="compositionally biased region" description="Low complexity" evidence="1">
    <location>
        <begin position="63"/>
        <end position="72"/>
    </location>
</feature>
<keyword evidence="3" id="KW-1185">Reference proteome</keyword>
<proteinExistence type="predicted"/>
<feature type="region of interest" description="Disordered" evidence="1">
    <location>
        <begin position="1"/>
        <end position="72"/>
    </location>
</feature>
<reference evidence="2 3" key="1">
    <citation type="journal article" date="2012" name="Science">
        <title>The Paleozoic origin of enzymatic lignin decomposition reconstructed from 31 fungal genomes.</title>
        <authorList>
            <person name="Floudas D."/>
            <person name="Binder M."/>
            <person name="Riley R."/>
            <person name="Barry K."/>
            <person name="Blanchette R.A."/>
            <person name="Henrissat B."/>
            <person name="Martinez A.T."/>
            <person name="Otillar R."/>
            <person name="Spatafora J.W."/>
            <person name="Yadav J.S."/>
            <person name="Aerts A."/>
            <person name="Benoit I."/>
            <person name="Boyd A."/>
            <person name="Carlson A."/>
            <person name="Copeland A."/>
            <person name="Coutinho P.M."/>
            <person name="de Vries R.P."/>
            <person name="Ferreira P."/>
            <person name="Findley K."/>
            <person name="Foster B."/>
            <person name="Gaskell J."/>
            <person name="Glotzer D."/>
            <person name="Gorecki P."/>
            <person name="Heitman J."/>
            <person name="Hesse C."/>
            <person name="Hori C."/>
            <person name="Igarashi K."/>
            <person name="Jurgens J.A."/>
            <person name="Kallen N."/>
            <person name="Kersten P."/>
            <person name="Kohler A."/>
            <person name="Kuees U."/>
            <person name="Kumar T.K.A."/>
            <person name="Kuo A."/>
            <person name="LaButti K."/>
            <person name="Larrondo L.F."/>
            <person name="Lindquist E."/>
            <person name="Ling A."/>
            <person name="Lombard V."/>
            <person name="Lucas S."/>
            <person name="Lundell T."/>
            <person name="Martin R."/>
            <person name="McLaughlin D.J."/>
            <person name="Morgenstern I."/>
            <person name="Morin E."/>
            <person name="Murat C."/>
            <person name="Nagy L.G."/>
            <person name="Nolan M."/>
            <person name="Ohm R.A."/>
            <person name="Patyshakuliyeva A."/>
            <person name="Rokas A."/>
            <person name="Ruiz-Duenas F.J."/>
            <person name="Sabat G."/>
            <person name="Salamov A."/>
            <person name="Samejima M."/>
            <person name="Schmutz J."/>
            <person name="Slot J.C."/>
            <person name="St John F."/>
            <person name="Stenlid J."/>
            <person name="Sun H."/>
            <person name="Sun S."/>
            <person name="Syed K."/>
            <person name="Tsang A."/>
            <person name="Wiebenga A."/>
            <person name="Young D."/>
            <person name="Pisabarro A."/>
            <person name="Eastwood D.C."/>
            <person name="Martin F."/>
            <person name="Cullen D."/>
            <person name="Grigoriev I.V."/>
            <person name="Hibbett D.S."/>
        </authorList>
    </citation>
    <scope>NUCLEOTIDE SEQUENCE [LARGE SCALE GENOMIC DNA]</scope>
    <source>
        <strain evidence="2 3">DJM-731 SS1</strain>
    </source>
</reference>
<dbReference type="GeneID" id="63686421"/>
<sequence>MSSSSGASSLQPTTPHHEDCSPHSPDTPESNFNVAQQTPGISAHRAQPAARPGMPPQSHGTQSASASPSPASCSMVTATATLLAEGVPHTAANALLFLSLPSSEALNAALAEAKVNAAINEVADKADRESYAANAASPSAVMASSHPTSQEETEAETQGASESFPVTEASAAPAGLSTPTWSAPPAGTTIVNGTTAANTAAASTAAAPKKYLEKQLKLKVIQQFIHTVIIASTPQ</sequence>
<dbReference type="HOGENOM" id="CLU_1180181_0_0_1"/>
<feature type="compositionally biased region" description="Polar residues" evidence="1">
    <location>
        <begin position="1"/>
        <end position="14"/>
    </location>
</feature>
<feature type="compositionally biased region" description="Polar residues" evidence="1">
    <location>
        <begin position="146"/>
        <end position="161"/>
    </location>
</feature>
<name>M5G2A0_DACPD</name>
<evidence type="ECO:0000313" key="3">
    <source>
        <dbReference type="Proteomes" id="UP000030653"/>
    </source>
</evidence>
<dbReference type="Proteomes" id="UP000030653">
    <property type="component" value="Unassembled WGS sequence"/>
</dbReference>
<organism evidence="2 3">
    <name type="scientific">Dacryopinax primogenitus (strain DJM 731)</name>
    <name type="common">Brown rot fungus</name>
    <dbReference type="NCBI Taxonomy" id="1858805"/>
    <lineage>
        <taxon>Eukaryota</taxon>
        <taxon>Fungi</taxon>
        <taxon>Dikarya</taxon>
        <taxon>Basidiomycota</taxon>
        <taxon>Agaricomycotina</taxon>
        <taxon>Dacrymycetes</taxon>
        <taxon>Dacrymycetales</taxon>
        <taxon>Dacrymycetaceae</taxon>
        <taxon>Dacryopinax</taxon>
    </lineage>
</organism>